<dbReference type="GO" id="GO:0006998">
    <property type="term" value="P:nuclear envelope organization"/>
    <property type="evidence" value="ECO:0007669"/>
    <property type="project" value="InterPro"/>
</dbReference>
<dbReference type="AlphaFoldDB" id="A0A8H5GB52"/>
<dbReference type="GO" id="GO:0055088">
    <property type="term" value="P:lipid homeostasis"/>
    <property type="evidence" value="ECO:0007669"/>
    <property type="project" value="InterPro"/>
</dbReference>
<dbReference type="PANTHER" id="PTHR28136">
    <property type="entry name" value="NUCLEUS EXPORT PROTEIN BRR6"/>
    <property type="match status" value="1"/>
</dbReference>
<sequence>MSSPFFRSSRSTEAPMDFQFTDRPSSHQEPVWRAPSVGLEGDPSTPRKRPHDTLNPMTPSTPPTFGLNRNIPFMFSTPARSQSQPPAWAPPSNFSPVTSFPRPFSQEPEPNDVEMPDASPPKQPEEPTSPDAAQSEKRVVATGALRRVYRARNRARGSRLAIMRTVESDSGNEDEGDQSDEDSLQPISQNTSNHYTLNMAAPTQSRSDTPYVLLGSVAQSVNYTSTLIIIAQLPAVLLQSVIEHRISEYSMDIVQEIARCALEYRNNNCDNPIPAVVTQCGNWETCMNRDPTKVGRARVGAELLAEVVNGFVEPISWKTLVRCLGIVPNNPGPFVSDWFPNGNVDRIVQLFTLTSLSFLTVFINALLSLYRSRHRPSAEVPQVPSHFPGSNPAPHHFGGYLSPAPTPSWGRSWKGYGDDIQQTPTRRRKLENGESVKVK</sequence>
<dbReference type="SMART" id="SM01042">
    <property type="entry name" value="Brr6_like_C_C"/>
    <property type="match status" value="1"/>
</dbReference>
<feature type="region of interest" description="Disordered" evidence="1">
    <location>
        <begin position="161"/>
        <end position="190"/>
    </location>
</feature>
<gene>
    <name evidence="4" type="ORF">D9758_007380</name>
</gene>
<keyword evidence="5" id="KW-1185">Reference proteome</keyword>
<proteinExistence type="predicted"/>
<name>A0A8H5GB52_9AGAR</name>
<feature type="compositionally biased region" description="Polar residues" evidence="1">
    <location>
        <begin position="1"/>
        <end position="12"/>
    </location>
</feature>
<keyword evidence="2" id="KW-0472">Membrane</keyword>
<evidence type="ECO:0000256" key="1">
    <source>
        <dbReference type="SAM" id="MobiDB-lite"/>
    </source>
</evidence>
<evidence type="ECO:0000313" key="5">
    <source>
        <dbReference type="Proteomes" id="UP000559256"/>
    </source>
</evidence>
<dbReference type="InterPro" id="IPR018767">
    <property type="entry name" value="Brl1/Brr6_dom"/>
</dbReference>
<keyword evidence="2" id="KW-1133">Transmembrane helix</keyword>
<feature type="compositionally biased region" description="Low complexity" evidence="1">
    <location>
        <begin position="78"/>
        <end position="92"/>
    </location>
</feature>
<reference evidence="4 5" key="1">
    <citation type="journal article" date="2020" name="ISME J.">
        <title>Uncovering the hidden diversity of litter-decomposition mechanisms in mushroom-forming fungi.</title>
        <authorList>
            <person name="Floudas D."/>
            <person name="Bentzer J."/>
            <person name="Ahren D."/>
            <person name="Johansson T."/>
            <person name="Persson P."/>
            <person name="Tunlid A."/>
        </authorList>
    </citation>
    <scope>NUCLEOTIDE SEQUENCE [LARGE SCALE GENOMIC DNA]</scope>
    <source>
        <strain evidence="4 5">CBS 291.85</strain>
    </source>
</reference>
<dbReference type="OrthoDB" id="5961at2759"/>
<feature type="region of interest" description="Disordered" evidence="1">
    <location>
        <begin position="1"/>
        <end position="141"/>
    </location>
</feature>
<dbReference type="GO" id="GO:0031965">
    <property type="term" value="C:nuclear membrane"/>
    <property type="evidence" value="ECO:0007669"/>
    <property type="project" value="InterPro"/>
</dbReference>
<feature type="domain" description="Brl1/Brr6" evidence="3">
    <location>
        <begin position="214"/>
        <end position="330"/>
    </location>
</feature>
<feature type="compositionally biased region" description="Basic and acidic residues" evidence="1">
    <location>
        <begin position="430"/>
        <end position="439"/>
    </location>
</feature>
<dbReference type="Pfam" id="PF10104">
    <property type="entry name" value="Brr6_like_C_C"/>
    <property type="match status" value="1"/>
</dbReference>
<organism evidence="4 5">
    <name type="scientific">Tetrapyrgos nigripes</name>
    <dbReference type="NCBI Taxonomy" id="182062"/>
    <lineage>
        <taxon>Eukaryota</taxon>
        <taxon>Fungi</taxon>
        <taxon>Dikarya</taxon>
        <taxon>Basidiomycota</taxon>
        <taxon>Agaricomycotina</taxon>
        <taxon>Agaricomycetes</taxon>
        <taxon>Agaricomycetidae</taxon>
        <taxon>Agaricales</taxon>
        <taxon>Marasmiineae</taxon>
        <taxon>Marasmiaceae</taxon>
        <taxon>Tetrapyrgos</taxon>
    </lineage>
</organism>
<keyword evidence="2" id="KW-0812">Transmembrane</keyword>
<dbReference type="Proteomes" id="UP000559256">
    <property type="component" value="Unassembled WGS sequence"/>
</dbReference>
<protein>
    <recommendedName>
        <fullName evidence="3">Brl1/Brr6 domain-containing protein</fullName>
    </recommendedName>
</protein>
<evidence type="ECO:0000256" key="2">
    <source>
        <dbReference type="SAM" id="Phobius"/>
    </source>
</evidence>
<evidence type="ECO:0000313" key="4">
    <source>
        <dbReference type="EMBL" id="KAF5361679.1"/>
    </source>
</evidence>
<feature type="region of interest" description="Disordered" evidence="1">
    <location>
        <begin position="412"/>
        <end position="439"/>
    </location>
</feature>
<accession>A0A8H5GB52</accession>
<feature type="transmembrane region" description="Helical" evidence="2">
    <location>
        <begin position="347"/>
        <end position="367"/>
    </location>
</feature>
<feature type="compositionally biased region" description="Acidic residues" evidence="1">
    <location>
        <begin position="170"/>
        <end position="183"/>
    </location>
</feature>
<dbReference type="EMBL" id="JAACJM010000039">
    <property type="protein sequence ID" value="KAF5361679.1"/>
    <property type="molecule type" value="Genomic_DNA"/>
</dbReference>
<comment type="caution">
    <text evidence="4">The sequence shown here is derived from an EMBL/GenBank/DDBJ whole genome shotgun (WGS) entry which is preliminary data.</text>
</comment>
<dbReference type="InterPro" id="IPR040202">
    <property type="entry name" value="Brl1/Brr6"/>
</dbReference>
<evidence type="ECO:0000259" key="3">
    <source>
        <dbReference type="SMART" id="SM01042"/>
    </source>
</evidence>
<dbReference type="PANTHER" id="PTHR28136:SF1">
    <property type="entry name" value="NUCLEUS EXPORT PROTEIN BRL1"/>
    <property type="match status" value="1"/>
</dbReference>